<accession>A0AAE1HLP2</accession>
<keyword evidence="1" id="KW-0548">Nucleotidyltransferase</keyword>
<dbReference type="Proteomes" id="UP001219518">
    <property type="component" value="Unassembled WGS sequence"/>
</dbReference>
<sequence>SSELQVWIRLQQTLHRRNGAGRVPLDVFQCGLQVSLPLFFVEESTVDKEARLYKVASRSVLRFVAVTESTLEWHFLRTVCHLVEMCRGGTMSETEADDSGYRFSGTRHSPKPRREWDKRLQWLEGGAGEGHCPGLLPFTSRSHRLFSVEGRRRERNVKAVRQHARQVCLRVRFFVRLYAAVGRDPRQEKIPPGFANGEEVALHIPRIMRNIGPLINVWCMRMEGKHMPVVKIPANSQPNSVNPPLTIAMRYSPSLAAKFLGEKSFPPEVIFHTDESLLRNAENFNDFRDVLPDGYADGISVKNVNICGTLYDTGMALVFTYQHDLPVFGRIEHFVKPLGEEKCFFVLKAYKTVGYSNHKFCCEATKGILFYQL</sequence>
<feature type="non-terminal residue" evidence="1">
    <location>
        <position position="1"/>
    </location>
</feature>
<proteinExistence type="predicted"/>
<gene>
    <name evidence="1" type="ORF">KUF71_001927</name>
</gene>
<organism evidence="1 2">
    <name type="scientific">Frankliniella fusca</name>
    <dbReference type="NCBI Taxonomy" id="407009"/>
    <lineage>
        <taxon>Eukaryota</taxon>
        <taxon>Metazoa</taxon>
        <taxon>Ecdysozoa</taxon>
        <taxon>Arthropoda</taxon>
        <taxon>Hexapoda</taxon>
        <taxon>Insecta</taxon>
        <taxon>Pterygota</taxon>
        <taxon>Neoptera</taxon>
        <taxon>Paraneoptera</taxon>
        <taxon>Thysanoptera</taxon>
        <taxon>Terebrantia</taxon>
        <taxon>Thripoidea</taxon>
        <taxon>Thripidae</taxon>
        <taxon>Frankliniella</taxon>
    </lineage>
</organism>
<dbReference type="GO" id="GO:0016779">
    <property type="term" value="F:nucleotidyltransferase activity"/>
    <property type="evidence" value="ECO:0007669"/>
    <property type="project" value="UniProtKB-KW"/>
</dbReference>
<keyword evidence="2" id="KW-1185">Reference proteome</keyword>
<reference evidence="1" key="2">
    <citation type="journal article" date="2023" name="BMC Genomics">
        <title>Pest status, molecular evolution, and epigenetic factors derived from the genome assembly of Frankliniella fusca, a thysanopteran phytovirus vector.</title>
        <authorList>
            <person name="Catto M.A."/>
            <person name="Labadie P.E."/>
            <person name="Jacobson A.L."/>
            <person name="Kennedy G.G."/>
            <person name="Srinivasan R."/>
            <person name="Hunt B.G."/>
        </authorList>
    </citation>
    <scope>NUCLEOTIDE SEQUENCE</scope>
    <source>
        <strain evidence="1">PL_HMW_Pooled</strain>
    </source>
</reference>
<keyword evidence="1" id="KW-0808">Transferase</keyword>
<protein>
    <submittedName>
        <fullName evidence="1">Sulfate adenylyltransferase</fullName>
    </submittedName>
</protein>
<evidence type="ECO:0000313" key="2">
    <source>
        <dbReference type="Proteomes" id="UP001219518"/>
    </source>
</evidence>
<comment type="caution">
    <text evidence="1">The sequence shown here is derived from an EMBL/GenBank/DDBJ whole genome shotgun (WGS) entry which is preliminary data.</text>
</comment>
<dbReference type="EMBL" id="JAHWGI010001147">
    <property type="protein sequence ID" value="KAK3923519.1"/>
    <property type="molecule type" value="Genomic_DNA"/>
</dbReference>
<name>A0AAE1HLP2_9NEOP</name>
<dbReference type="AlphaFoldDB" id="A0AAE1HLP2"/>
<reference evidence="1" key="1">
    <citation type="submission" date="2021-07" db="EMBL/GenBank/DDBJ databases">
        <authorList>
            <person name="Catto M.A."/>
            <person name="Jacobson A."/>
            <person name="Kennedy G."/>
            <person name="Labadie P."/>
            <person name="Hunt B.G."/>
            <person name="Srinivasan R."/>
        </authorList>
    </citation>
    <scope>NUCLEOTIDE SEQUENCE</scope>
    <source>
        <strain evidence="1">PL_HMW_Pooled</strain>
        <tissue evidence="1">Head</tissue>
    </source>
</reference>
<evidence type="ECO:0000313" key="1">
    <source>
        <dbReference type="EMBL" id="KAK3923519.1"/>
    </source>
</evidence>